<evidence type="ECO:0000313" key="5">
    <source>
        <dbReference type="EMBL" id="GIQ86738.1"/>
    </source>
</evidence>
<dbReference type="InterPro" id="IPR019775">
    <property type="entry name" value="WD40_repeat_CS"/>
</dbReference>
<accession>A0A9K3D2N9</accession>
<feature type="compositionally biased region" description="Acidic residues" evidence="4">
    <location>
        <begin position="10"/>
        <end position="32"/>
    </location>
</feature>
<keyword evidence="2" id="KW-0677">Repeat</keyword>
<dbReference type="InterPro" id="IPR015943">
    <property type="entry name" value="WD40/YVTN_repeat-like_dom_sf"/>
</dbReference>
<dbReference type="SUPFAM" id="SSF50978">
    <property type="entry name" value="WD40 repeat-like"/>
    <property type="match status" value="1"/>
</dbReference>
<feature type="non-terminal residue" evidence="5">
    <location>
        <position position="1"/>
    </location>
</feature>
<dbReference type="PROSITE" id="PS50082">
    <property type="entry name" value="WD_REPEATS_2"/>
    <property type="match status" value="1"/>
</dbReference>
<keyword evidence="1 3" id="KW-0853">WD repeat</keyword>
<proteinExistence type="predicted"/>
<dbReference type="Gene3D" id="2.130.10.10">
    <property type="entry name" value="YVTN repeat-like/Quinoprotein amine dehydrogenase"/>
    <property type="match status" value="1"/>
</dbReference>
<protein>
    <submittedName>
        <fullName evidence="5">Uncharacterized protein</fullName>
    </submittedName>
</protein>
<evidence type="ECO:0000256" key="1">
    <source>
        <dbReference type="ARBA" id="ARBA00022574"/>
    </source>
</evidence>
<dbReference type="PROSITE" id="PS00678">
    <property type="entry name" value="WD_REPEATS_1"/>
    <property type="match status" value="1"/>
</dbReference>
<evidence type="ECO:0000313" key="6">
    <source>
        <dbReference type="Proteomes" id="UP000265618"/>
    </source>
</evidence>
<evidence type="ECO:0000256" key="3">
    <source>
        <dbReference type="PROSITE-ProRule" id="PRU00221"/>
    </source>
</evidence>
<dbReference type="EMBL" id="BDIP01002728">
    <property type="protein sequence ID" value="GIQ86738.1"/>
    <property type="molecule type" value="Genomic_DNA"/>
</dbReference>
<dbReference type="PROSITE" id="PS50294">
    <property type="entry name" value="WD_REPEATS_REGION"/>
    <property type="match status" value="1"/>
</dbReference>
<dbReference type="Proteomes" id="UP000265618">
    <property type="component" value="Unassembled WGS sequence"/>
</dbReference>
<feature type="repeat" description="WD" evidence="3">
    <location>
        <begin position="220"/>
        <end position="254"/>
    </location>
</feature>
<dbReference type="PANTHER" id="PTHR19879:SF9">
    <property type="entry name" value="TRANSCRIPTION INITIATION FACTOR TFIID SUBUNIT 5"/>
    <property type="match status" value="1"/>
</dbReference>
<keyword evidence="6" id="KW-1185">Reference proteome</keyword>
<dbReference type="InterPro" id="IPR036322">
    <property type="entry name" value="WD40_repeat_dom_sf"/>
</dbReference>
<dbReference type="InterPro" id="IPR001680">
    <property type="entry name" value="WD40_rpt"/>
</dbReference>
<reference evidence="5 6" key="1">
    <citation type="journal article" date="2018" name="PLoS ONE">
        <title>The draft genome of Kipferlia bialata reveals reductive genome evolution in fornicate parasites.</title>
        <authorList>
            <person name="Tanifuji G."/>
            <person name="Takabayashi S."/>
            <person name="Kume K."/>
            <person name="Takagi M."/>
            <person name="Nakayama T."/>
            <person name="Kamikawa R."/>
            <person name="Inagaki Y."/>
            <person name="Hashimoto T."/>
        </authorList>
    </citation>
    <scope>NUCLEOTIDE SEQUENCE [LARGE SCALE GENOMIC DNA]</scope>
    <source>
        <strain evidence="5">NY0173</strain>
    </source>
</reference>
<dbReference type="SMART" id="SM00320">
    <property type="entry name" value="WD40"/>
    <property type="match status" value="2"/>
</dbReference>
<organism evidence="5 6">
    <name type="scientific">Kipferlia bialata</name>
    <dbReference type="NCBI Taxonomy" id="797122"/>
    <lineage>
        <taxon>Eukaryota</taxon>
        <taxon>Metamonada</taxon>
        <taxon>Carpediemonas-like organisms</taxon>
        <taxon>Kipferlia</taxon>
    </lineage>
</organism>
<feature type="region of interest" description="Disordered" evidence="4">
    <location>
        <begin position="1"/>
        <end position="32"/>
    </location>
</feature>
<name>A0A9K3D2N9_9EUKA</name>
<sequence length="328" mass="35407">PKHLSRGTEDSSEDESEEESSEEKEEEDDERDEYLARATYTQHMDVTEGGEATPCTVSVLCTSDHVLHIVSESKRGSKHTSLAGNSGDSTCVLSVPSADMTLIASVSPNIRVLRTICEISATGSVEVLNSALVRVPVPIQCLSQKETASEDDAPARLDCSAEAQHLEPMSINKPFAGDGEITSVAASPFHRLVAMCSKTEKPVGIFEVNKKGHLTKITSLSGHRRHCWDLEFAQHTRLLATASADRSVKLWDVSPMSVKLWDVSPLLNKSTRLAAKAQERAPRATMFEGYGEAKEEAEGLVQCVGTLAGPASGSAPLRVIFMSKSTQV</sequence>
<dbReference type="PANTHER" id="PTHR19879">
    <property type="entry name" value="TRANSCRIPTION INITIATION FACTOR TFIID"/>
    <property type="match status" value="1"/>
</dbReference>
<dbReference type="AlphaFoldDB" id="A0A9K3D2N9"/>
<dbReference type="Pfam" id="PF00400">
    <property type="entry name" value="WD40"/>
    <property type="match status" value="1"/>
</dbReference>
<evidence type="ECO:0000256" key="4">
    <source>
        <dbReference type="SAM" id="MobiDB-lite"/>
    </source>
</evidence>
<comment type="caution">
    <text evidence="5">The sequence shown here is derived from an EMBL/GenBank/DDBJ whole genome shotgun (WGS) entry which is preliminary data.</text>
</comment>
<gene>
    <name evidence="5" type="ORF">KIPB_008645</name>
</gene>
<evidence type="ECO:0000256" key="2">
    <source>
        <dbReference type="ARBA" id="ARBA00022737"/>
    </source>
</evidence>
<dbReference type="OrthoDB" id="538223at2759"/>